<reference evidence="4" key="1">
    <citation type="submission" date="2015-11" db="EMBL/GenBank/DDBJ databases">
        <title>Complete genome sequence of a polyethylene glycol-degrading strain Sphingopyxis terrae strain 203-1 (NBRC 15098).</title>
        <authorList>
            <person name="Yoshiyuki O."/>
            <person name="Shouta N."/>
            <person name="Nagata Y."/>
            <person name="Numata M."/>
            <person name="Tsuchikane K."/>
            <person name="Hosoyama A."/>
            <person name="Yamazoe A."/>
            <person name="Tsuda M."/>
            <person name="Fujita N."/>
            <person name="Kawai F."/>
        </authorList>
    </citation>
    <scope>NUCLEOTIDE SEQUENCE [LARGE SCALE GENOMIC DNA]</scope>
    <source>
        <strain evidence="4">203-1</strain>
    </source>
</reference>
<dbReference type="GO" id="GO:0016757">
    <property type="term" value="F:glycosyltransferase activity"/>
    <property type="evidence" value="ECO:0007669"/>
    <property type="project" value="InterPro"/>
</dbReference>
<feature type="domain" description="Glycosyl transferase family 1" evidence="1">
    <location>
        <begin position="208"/>
        <end position="356"/>
    </location>
</feature>
<accession>A0A142W2J2</accession>
<organism evidence="3 4">
    <name type="scientific">Sphingopyxis terrae subsp. terrae NBRC 15098</name>
    <dbReference type="NCBI Taxonomy" id="1219058"/>
    <lineage>
        <taxon>Bacteria</taxon>
        <taxon>Pseudomonadati</taxon>
        <taxon>Pseudomonadota</taxon>
        <taxon>Alphaproteobacteria</taxon>
        <taxon>Sphingomonadales</taxon>
        <taxon>Sphingomonadaceae</taxon>
        <taxon>Sphingopyxis</taxon>
    </lineage>
</organism>
<gene>
    <name evidence="3" type="ORF">AOA14_14280</name>
</gene>
<dbReference type="Pfam" id="PF00534">
    <property type="entry name" value="Glycos_transf_1"/>
    <property type="match status" value="1"/>
</dbReference>
<evidence type="ECO:0000259" key="1">
    <source>
        <dbReference type="Pfam" id="PF00534"/>
    </source>
</evidence>
<dbReference type="InterPro" id="IPR028098">
    <property type="entry name" value="Glyco_trans_4-like_N"/>
</dbReference>
<feature type="domain" description="Glycosyltransferase subfamily 4-like N-terminal" evidence="2">
    <location>
        <begin position="15"/>
        <end position="185"/>
    </location>
</feature>
<dbReference type="Proteomes" id="UP000076234">
    <property type="component" value="Chromosome"/>
</dbReference>
<dbReference type="InterPro" id="IPR050194">
    <property type="entry name" value="Glycosyltransferase_grp1"/>
</dbReference>
<dbReference type="AlphaFoldDB" id="A0A142W2J2"/>
<evidence type="ECO:0000313" key="3">
    <source>
        <dbReference type="EMBL" id="AMU95777.1"/>
    </source>
</evidence>
<dbReference type="SUPFAM" id="SSF53756">
    <property type="entry name" value="UDP-Glycosyltransferase/glycogen phosphorylase"/>
    <property type="match status" value="1"/>
</dbReference>
<dbReference type="EMBL" id="CP013342">
    <property type="protein sequence ID" value="AMU95777.1"/>
    <property type="molecule type" value="Genomic_DNA"/>
</dbReference>
<dbReference type="Gene3D" id="3.40.50.2000">
    <property type="entry name" value="Glycogen Phosphorylase B"/>
    <property type="match status" value="2"/>
</dbReference>
<sequence>MRIVDVCEFYSPTGGGIRSYVDRKMQLLAEAGHELIVLAPGAEDREEVRATGGRIIWVKAPPLPFDANYRMFWDAAPIHAWLDRLHPDVVEASSPWRPAWIVGKWAGDAAKVFFLHSDPVVSYPQRWFGRIASREKIDAAFEWFNRYLRRAMPLFDSLVVCGDSLGKRLSDRHIGPAHCVALGIDRAAFSPTLRDASLRADLLAQCDLPESATLLVGIGRHHGEKRWDMVIDAVQAAAAREPVGLILIGKGPASAALRKQVGGNPHIRMFQPIYDRPQLATLMASCDALIHGCEGETFGLVASEALASGLPLIVPDEGGCAEIARQDFAETYAARDAAAATQAIARFCARDRAAVRQAARRAAIAVRSDRDHVADLLRHYDALIAARSSRVAA</sequence>
<dbReference type="PANTHER" id="PTHR45947">
    <property type="entry name" value="SULFOQUINOVOSYL TRANSFERASE SQD2"/>
    <property type="match status" value="1"/>
</dbReference>
<evidence type="ECO:0000259" key="2">
    <source>
        <dbReference type="Pfam" id="PF13439"/>
    </source>
</evidence>
<dbReference type="PANTHER" id="PTHR45947:SF3">
    <property type="entry name" value="SULFOQUINOVOSYL TRANSFERASE SQD2"/>
    <property type="match status" value="1"/>
</dbReference>
<keyword evidence="3" id="KW-0808">Transferase</keyword>
<dbReference type="KEGG" id="ster:AOA14_14280"/>
<protein>
    <submittedName>
        <fullName evidence="3">Glycosyl transferase family 1</fullName>
    </submittedName>
</protein>
<reference evidence="3 4" key="2">
    <citation type="journal article" date="2016" name="Genome Announc.">
        <title>Complete Genome Sequence of Sphingopyxis terrae Strain 203-1 (NBRC 111660), a Polyethylene Glycol Degrader.</title>
        <authorList>
            <person name="Ohtsubo Y."/>
            <person name="Nonoyama S."/>
            <person name="Nagata Y."/>
            <person name="Numata M."/>
            <person name="Tsuchikane K."/>
            <person name="Hosoyama A."/>
            <person name="Yamazoe A."/>
            <person name="Tsuda M."/>
            <person name="Fujita N."/>
            <person name="Kawai F."/>
        </authorList>
    </citation>
    <scope>NUCLEOTIDE SEQUENCE [LARGE SCALE GENOMIC DNA]</scope>
    <source>
        <strain evidence="3 4">203-1</strain>
    </source>
</reference>
<proteinExistence type="predicted"/>
<name>A0A142W2J2_9SPHN</name>
<evidence type="ECO:0000313" key="4">
    <source>
        <dbReference type="Proteomes" id="UP000076234"/>
    </source>
</evidence>
<dbReference type="Pfam" id="PF13439">
    <property type="entry name" value="Glyco_transf_4"/>
    <property type="match status" value="1"/>
</dbReference>
<dbReference type="RefSeq" id="WP_062903183.1">
    <property type="nucleotide sequence ID" value="NZ_CP013342.1"/>
</dbReference>
<dbReference type="STRING" id="1219058.AOA14_14280"/>
<dbReference type="InterPro" id="IPR001296">
    <property type="entry name" value="Glyco_trans_1"/>
</dbReference>